<dbReference type="WBParaSite" id="PDA_v2.g31471.t1">
    <property type="protein sequence ID" value="PDA_v2.g31471.t1"/>
    <property type="gene ID" value="PDA_v2.g31471"/>
</dbReference>
<protein>
    <submittedName>
        <fullName evidence="3">Uncharacterized protein</fullName>
    </submittedName>
</protein>
<accession>A0A914QHF7</accession>
<keyword evidence="2" id="KW-1185">Reference proteome</keyword>
<proteinExistence type="predicted"/>
<feature type="region of interest" description="Disordered" evidence="1">
    <location>
        <begin position="99"/>
        <end position="148"/>
    </location>
</feature>
<dbReference type="AlphaFoldDB" id="A0A914QHF7"/>
<evidence type="ECO:0000313" key="3">
    <source>
        <dbReference type="WBParaSite" id="PDA_v2.g31471.t1"/>
    </source>
</evidence>
<dbReference type="Proteomes" id="UP000887578">
    <property type="component" value="Unplaced"/>
</dbReference>
<evidence type="ECO:0000313" key="2">
    <source>
        <dbReference type="Proteomes" id="UP000887578"/>
    </source>
</evidence>
<organism evidence="2 3">
    <name type="scientific">Panagrolaimus davidi</name>
    <dbReference type="NCBI Taxonomy" id="227884"/>
    <lineage>
        <taxon>Eukaryota</taxon>
        <taxon>Metazoa</taxon>
        <taxon>Ecdysozoa</taxon>
        <taxon>Nematoda</taxon>
        <taxon>Chromadorea</taxon>
        <taxon>Rhabditida</taxon>
        <taxon>Tylenchina</taxon>
        <taxon>Panagrolaimomorpha</taxon>
        <taxon>Panagrolaimoidea</taxon>
        <taxon>Panagrolaimidae</taxon>
        <taxon>Panagrolaimus</taxon>
    </lineage>
</organism>
<evidence type="ECO:0000256" key="1">
    <source>
        <dbReference type="SAM" id="MobiDB-lite"/>
    </source>
</evidence>
<reference evidence="3" key="1">
    <citation type="submission" date="2022-11" db="UniProtKB">
        <authorList>
            <consortium name="WormBaseParasite"/>
        </authorList>
    </citation>
    <scope>IDENTIFICATION</scope>
</reference>
<sequence>MPPYELRQQKIARILPIVDEIATMVHTGEIHANEFKEKLNDKSLENGRKRRNLYASWSATVKATKRKYRKDGNIFNDQIDIQVAEVQRKLDPTFCVPNEVVAPSQNTSDDSAAQIRRRPPANIPPASPENARENIGQPENPPAADAVEDEVAAPTQIAVEENAGVDEIPANNEAGRNQKDLHALVRLHQLQAENLRQLMNLF</sequence>
<name>A0A914QHF7_9BILA</name>